<gene>
    <name evidence="2" type="ORF">MMG00_06390</name>
</gene>
<dbReference type="Pfam" id="PF13524">
    <property type="entry name" value="Glyco_trans_1_2"/>
    <property type="match status" value="1"/>
</dbReference>
<dbReference type="Proteomes" id="UP000829542">
    <property type="component" value="Chromosome"/>
</dbReference>
<dbReference type="RefSeq" id="WP_242153351.1">
    <property type="nucleotide sequence ID" value="NZ_CP093379.1"/>
</dbReference>
<reference evidence="2 3" key="1">
    <citation type="submission" date="2022-03" db="EMBL/GenBank/DDBJ databases">
        <title>Ignatzschineria rhizosphaerae HR5S32.</title>
        <authorList>
            <person name="Sun J.Q."/>
            <person name="Feng J.Y."/>
        </authorList>
    </citation>
    <scope>NUCLEOTIDE SEQUENCE [LARGE SCALE GENOMIC DNA]</scope>
    <source>
        <strain evidence="2 3">HR5S32</strain>
    </source>
</reference>
<name>A0ABY3X7Y0_9GAMM</name>
<dbReference type="InterPro" id="IPR055259">
    <property type="entry name" value="YkvP/CgeB_Glyco_trans-like"/>
</dbReference>
<evidence type="ECO:0000259" key="1">
    <source>
        <dbReference type="Pfam" id="PF13524"/>
    </source>
</evidence>
<evidence type="ECO:0000313" key="3">
    <source>
        <dbReference type="Proteomes" id="UP000829542"/>
    </source>
</evidence>
<keyword evidence="2" id="KW-0808">Transferase</keyword>
<keyword evidence="2" id="KW-0328">Glycosyltransferase</keyword>
<organism evidence="2 3">
    <name type="scientific">Ignatzschineria rhizosphaerae</name>
    <dbReference type="NCBI Taxonomy" id="2923279"/>
    <lineage>
        <taxon>Bacteria</taxon>
        <taxon>Pseudomonadati</taxon>
        <taxon>Pseudomonadota</taxon>
        <taxon>Gammaproteobacteria</taxon>
        <taxon>Cardiobacteriales</taxon>
        <taxon>Ignatzschineriaceae</taxon>
        <taxon>Ignatzschineria</taxon>
    </lineage>
</organism>
<dbReference type="EMBL" id="CP093379">
    <property type="protein sequence ID" value="UNM97577.1"/>
    <property type="molecule type" value="Genomic_DNA"/>
</dbReference>
<protein>
    <submittedName>
        <fullName evidence="2">Glycosyltransferase</fullName>
        <ecNumber evidence="2">2.4.-.-</ecNumber>
    </submittedName>
</protein>
<sequence>MSYRKSYIFFRVNCDFLFVESAWQGRWNRWKYKIASYPDHPERNNDKLKKLVQKAKDRGIPTVFWNKEDGVHFDRFIDSAKLFDHVFTVDETCIPRYKAVMGQDASIHTMMFAVQPKFHYFDGFNFKHHRANFVGSYSHHIHDIRRQWQDQLFESATDTGLGLTVFDRNSKRKSQNYRYPVYPNMDIKKAVKYPKTGQIYKDYLVSLNVNTITDSPTMFSRRLVEILACGGIAVTTPAESVDKMFAEYCHVVNNEEEMQELFARLKYGPNKDDLERARAGAEYVAQYHTWEHRLDDMAKIIGLK</sequence>
<evidence type="ECO:0000313" key="2">
    <source>
        <dbReference type="EMBL" id="UNM97577.1"/>
    </source>
</evidence>
<accession>A0ABY3X7Y0</accession>
<proteinExistence type="predicted"/>
<dbReference type="EC" id="2.4.-.-" evidence="2"/>
<keyword evidence="3" id="KW-1185">Reference proteome</keyword>
<feature type="domain" description="Spore protein YkvP/CgeB glycosyl transferase-like" evidence="1">
    <location>
        <begin position="168"/>
        <end position="297"/>
    </location>
</feature>
<dbReference type="GO" id="GO:0016757">
    <property type="term" value="F:glycosyltransferase activity"/>
    <property type="evidence" value="ECO:0007669"/>
    <property type="project" value="UniProtKB-KW"/>
</dbReference>